<proteinExistence type="predicted"/>
<protein>
    <submittedName>
        <fullName evidence="1">Uncharacterized protein</fullName>
    </submittedName>
</protein>
<sequence>MLTTAAMVMLVGWLRQRGEVDGHHVLAILVQAWRSSRLMSLLPSNINLIARKRDIAAIEQYKLQRCTPSSSSSTRVASLITTG</sequence>
<dbReference type="Proteomes" id="UP000275267">
    <property type="component" value="Unassembled WGS sequence"/>
</dbReference>
<evidence type="ECO:0000313" key="2">
    <source>
        <dbReference type="Proteomes" id="UP000275267"/>
    </source>
</evidence>
<accession>A0A3L6Q6H6</accession>
<evidence type="ECO:0000313" key="1">
    <source>
        <dbReference type="EMBL" id="RLM73780.1"/>
    </source>
</evidence>
<keyword evidence="2" id="KW-1185">Reference proteome</keyword>
<organism evidence="1 2">
    <name type="scientific">Panicum miliaceum</name>
    <name type="common">Proso millet</name>
    <name type="synonym">Broomcorn millet</name>
    <dbReference type="NCBI Taxonomy" id="4540"/>
    <lineage>
        <taxon>Eukaryota</taxon>
        <taxon>Viridiplantae</taxon>
        <taxon>Streptophyta</taxon>
        <taxon>Embryophyta</taxon>
        <taxon>Tracheophyta</taxon>
        <taxon>Spermatophyta</taxon>
        <taxon>Magnoliopsida</taxon>
        <taxon>Liliopsida</taxon>
        <taxon>Poales</taxon>
        <taxon>Poaceae</taxon>
        <taxon>PACMAD clade</taxon>
        <taxon>Panicoideae</taxon>
        <taxon>Panicodae</taxon>
        <taxon>Paniceae</taxon>
        <taxon>Panicinae</taxon>
        <taxon>Panicum</taxon>
        <taxon>Panicum sect. Panicum</taxon>
    </lineage>
</organism>
<gene>
    <name evidence="1" type="ORF">C2845_PM15G01250</name>
</gene>
<comment type="caution">
    <text evidence="1">The sequence shown here is derived from an EMBL/GenBank/DDBJ whole genome shotgun (WGS) entry which is preliminary data.</text>
</comment>
<dbReference type="AlphaFoldDB" id="A0A3L6Q6H6"/>
<reference evidence="2" key="1">
    <citation type="journal article" date="2019" name="Nat. Commun.">
        <title>The genome of broomcorn millet.</title>
        <authorList>
            <person name="Zou C."/>
            <person name="Miki D."/>
            <person name="Li D."/>
            <person name="Tang Q."/>
            <person name="Xiao L."/>
            <person name="Rajput S."/>
            <person name="Deng P."/>
            <person name="Jia W."/>
            <person name="Huang R."/>
            <person name="Zhang M."/>
            <person name="Sun Y."/>
            <person name="Hu J."/>
            <person name="Fu X."/>
            <person name="Schnable P.S."/>
            <person name="Li F."/>
            <person name="Zhang H."/>
            <person name="Feng B."/>
            <person name="Zhu X."/>
            <person name="Liu R."/>
            <person name="Schnable J.C."/>
            <person name="Zhu J.-K."/>
            <person name="Zhang H."/>
        </authorList>
    </citation>
    <scope>NUCLEOTIDE SEQUENCE [LARGE SCALE GENOMIC DNA]</scope>
</reference>
<name>A0A3L6Q6H6_PANMI</name>
<dbReference type="EMBL" id="PQIB02000013">
    <property type="protein sequence ID" value="RLM73780.1"/>
    <property type="molecule type" value="Genomic_DNA"/>
</dbReference>